<evidence type="ECO:0000313" key="6">
    <source>
        <dbReference type="Proteomes" id="UP000238274"/>
    </source>
</evidence>
<reference evidence="6" key="3">
    <citation type="journal article" date="2018" name="Mol. Plant Microbe Interact.">
        <title>Genome sequence resources for the wheat stripe rust pathogen (Puccinia striiformis f. sp. tritici) and the barley stripe rust pathogen (Puccinia striiformis f. sp. hordei).</title>
        <authorList>
            <person name="Xia C."/>
            <person name="Wang M."/>
            <person name="Yin C."/>
            <person name="Cornejo O.E."/>
            <person name="Hulbert S.H."/>
            <person name="Chen X."/>
        </authorList>
    </citation>
    <scope>NUCLEOTIDE SEQUENCE [LARGE SCALE GENOMIC DNA]</scope>
    <source>
        <strain evidence="6">93TX-2</strain>
    </source>
</reference>
<name>A0A2S4VC21_9BASI</name>
<comment type="caution">
    <text evidence="5">The sequence shown here is derived from an EMBL/GenBank/DDBJ whole genome shotgun (WGS) entry which is preliminary data.</text>
</comment>
<dbReference type="VEuPathDB" id="FungiDB:PSTT_11533"/>
<dbReference type="EMBL" id="PKSM01000151">
    <property type="protein sequence ID" value="POW07067.1"/>
    <property type="molecule type" value="Genomic_DNA"/>
</dbReference>
<dbReference type="GO" id="GO:0003713">
    <property type="term" value="F:transcription coactivator activity"/>
    <property type="evidence" value="ECO:0007669"/>
    <property type="project" value="TreeGrafter"/>
</dbReference>
<feature type="region of interest" description="Disordered" evidence="3">
    <location>
        <begin position="1"/>
        <end position="99"/>
    </location>
</feature>
<comment type="similarity">
    <text evidence="1">Belongs to the CCDC124 family.</text>
</comment>
<keyword evidence="6" id="KW-1185">Reference proteome</keyword>
<dbReference type="PANTHER" id="PTHR21680">
    <property type="entry name" value="COILED-COIL DOMAIN-CONTAINING PROTEIN 124"/>
    <property type="match status" value="1"/>
</dbReference>
<feature type="compositionally biased region" description="Basic and acidic residues" evidence="3">
    <location>
        <begin position="41"/>
        <end position="72"/>
    </location>
</feature>
<dbReference type="PANTHER" id="PTHR21680:SF0">
    <property type="entry name" value="COILED-COIL DOMAIN-CONTAINING PROTEIN 124"/>
    <property type="match status" value="1"/>
</dbReference>
<reference evidence="6" key="2">
    <citation type="journal article" date="2018" name="BMC Genomics">
        <title>Genomic insights into host adaptation between the wheat stripe rust pathogen (Puccinia striiformis f. sp. tritici) and the barley stripe rust pathogen (Puccinia striiformis f. sp. hordei).</title>
        <authorList>
            <person name="Xia C."/>
            <person name="Wang M."/>
            <person name="Yin C."/>
            <person name="Cornejo O.E."/>
            <person name="Hulbert S.H."/>
            <person name="Chen X."/>
        </authorList>
    </citation>
    <scope>NUCLEOTIDE SEQUENCE [LARGE SCALE GENOMIC DNA]</scope>
    <source>
        <strain evidence="6">93TX-2</strain>
    </source>
</reference>
<evidence type="ECO:0000259" key="4">
    <source>
        <dbReference type="Pfam" id="PF06244"/>
    </source>
</evidence>
<sequence>MAKGGGKGAGAKAAKSAHEDQVKEQKQKELEDAEAAQWADGAKESKASKKEKAEKAAAAKAERERLLSEGRRRTGSQKSSAKATKPAASKSAKKIPSTVPSVVPEFSARNIDDALDLLDIANEKTDKASLGAKAAKGVDAHPERRFKAAFEAYKENELPTLRKDVSQTNISRLFPHIQRSTRTRLQQYHDLLYKQFQKHPDNPFNQVNVSYDATKEDKVAALETKKKDIEERLKTN</sequence>
<proteinExistence type="inferred from homology"/>
<dbReference type="Proteomes" id="UP000238274">
    <property type="component" value="Unassembled WGS sequence"/>
</dbReference>
<accession>A0A2S4VC21</accession>
<evidence type="ECO:0000256" key="2">
    <source>
        <dbReference type="ARBA" id="ARBA00023054"/>
    </source>
</evidence>
<keyword evidence="2" id="KW-0175">Coiled coil</keyword>
<feature type="domain" description="Coiled-coil" evidence="4">
    <location>
        <begin position="106"/>
        <end position="206"/>
    </location>
</feature>
<feature type="compositionally biased region" description="Low complexity" evidence="3">
    <location>
        <begin position="76"/>
        <end position="98"/>
    </location>
</feature>
<dbReference type="GO" id="GO:0006366">
    <property type="term" value="P:transcription by RNA polymerase II"/>
    <property type="evidence" value="ECO:0007669"/>
    <property type="project" value="TreeGrafter"/>
</dbReference>
<feature type="compositionally biased region" description="Basic and acidic residues" evidence="3">
    <location>
        <begin position="16"/>
        <end position="30"/>
    </location>
</feature>
<dbReference type="InterPro" id="IPR010422">
    <property type="entry name" value="Ccdc124/Oxs1"/>
</dbReference>
<dbReference type="GO" id="GO:0005634">
    <property type="term" value="C:nucleus"/>
    <property type="evidence" value="ECO:0007669"/>
    <property type="project" value="TreeGrafter"/>
</dbReference>
<dbReference type="InterPro" id="IPR054414">
    <property type="entry name" value="Ccdc124/Oxs1_C"/>
</dbReference>
<dbReference type="AlphaFoldDB" id="A0A2S4VC21"/>
<evidence type="ECO:0000256" key="3">
    <source>
        <dbReference type="SAM" id="MobiDB-lite"/>
    </source>
</evidence>
<dbReference type="Pfam" id="PF06244">
    <property type="entry name" value="Ccdc124"/>
    <property type="match status" value="1"/>
</dbReference>
<evidence type="ECO:0000256" key="1">
    <source>
        <dbReference type="ARBA" id="ARBA00008296"/>
    </source>
</evidence>
<gene>
    <name evidence="5" type="ORF">PSHT_10101</name>
</gene>
<organism evidence="5 6">
    <name type="scientific">Puccinia striiformis</name>
    <dbReference type="NCBI Taxonomy" id="27350"/>
    <lineage>
        <taxon>Eukaryota</taxon>
        <taxon>Fungi</taxon>
        <taxon>Dikarya</taxon>
        <taxon>Basidiomycota</taxon>
        <taxon>Pucciniomycotina</taxon>
        <taxon>Pucciniomycetes</taxon>
        <taxon>Pucciniales</taxon>
        <taxon>Pucciniaceae</taxon>
        <taxon>Puccinia</taxon>
    </lineage>
</organism>
<reference evidence="5 6" key="1">
    <citation type="submission" date="2017-12" db="EMBL/GenBank/DDBJ databases">
        <title>Gene loss provides genomic basis for host adaptation in cereal stripe rust fungi.</title>
        <authorList>
            <person name="Xia C."/>
        </authorList>
    </citation>
    <scope>NUCLEOTIDE SEQUENCE [LARGE SCALE GENOMIC DNA]</scope>
    <source>
        <strain evidence="5 6">93TX-2</strain>
    </source>
</reference>
<dbReference type="OrthoDB" id="76412at2759"/>
<dbReference type="VEuPathDB" id="FungiDB:PSHT_10101"/>
<protein>
    <recommendedName>
        <fullName evidence="4">Coiled-coil domain-containing protein</fullName>
    </recommendedName>
</protein>
<evidence type="ECO:0000313" key="5">
    <source>
        <dbReference type="EMBL" id="POW07067.1"/>
    </source>
</evidence>